<dbReference type="Proteomes" id="UP001279734">
    <property type="component" value="Unassembled WGS sequence"/>
</dbReference>
<evidence type="ECO:0000313" key="2">
    <source>
        <dbReference type="Proteomes" id="UP001279734"/>
    </source>
</evidence>
<name>A0AAD3Y365_NEPGR</name>
<dbReference type="EMBL" id="BSYO01000033">
    <property type="protein sequence ID" value="GMH27792.1"/>
    <property type="molecule type" value="Genomic_DNA"/>
</dbReference>
<sequence>MQNASSDIKLTSFKGQGCCNLVPKIKMRRLQPIDRSSSVVRCLPSLSSVPFIVSSPSVLAIVEHLTDVTSGFHNHLTSGFISCLTIFI</sequence>
<accession>A0AAD3Y365</accession>
<reference evidence="1" key="1">
    <citation type="submission" date="2023-05" db="EMBL/GenBank/DDBJ databases">
        <title>Nepenthes gracilis genome sequencing.</title>
        <authorList>
            <person name="Fukushima K."/>
        </authorList>
    </citation>
    <scope>NUCLEOTIDE SEQUENCE</scope>
    <source>
        <strain evidence="1">SING2019-196</strain>
    </source>
</reference>
<proteinExistence type="predicted"/>
<keyword evidence="2" id="KW-1185">Reference proteome</keyword>
<comment type="caution">
    <text evidence="1">The sequence shown here is derived from an EMBL/GenBank/DDBJ whole genome shotgun (WGS) entry which is preliminary data.</text>
</comment>
<gene>
    <name evidence="1" type="ORF">Nepgr_029635</name>
</gene>
<dbReference type="AlphaFoldDB" id="A0AAD3Y365"/>
<evidence type="ECO:0000313" key="1">
    <source>
        <dbReference type="EMBL" id="GMH27792.1"/>
    </source>
</evidence>
<organism evidence="1 2">
    <name type="scientific">Nepenthes gracilis</name>
    <name type="common">Slender pitcher plant</name>
    <dbReference type="NCBI Taxonomy" id="150966"/>
    <lineage>
        <taxon>Eukaryota</taxon>
        <taxon>Viridiplantae</taxon>
        <taxon>Streptophyta</taxon>
        <taxon>Embryophyta</taxon>
        <taxon>Tracheophyta</taxon>
        <taxon>Spermatophyta</taxon>
        <taxon>Magnoliopsida</taxon>
        <taxon>eudicotyledons</taxon>
        <taxon>Gunneridae</taxon>
        <taxon>Pentapetalae</taxon>
        <taxon>Caryophyllales</taxon>
        <taxon>Nepenthaceae</taxon>
        <taxon>Nepenthes</taxon>
    </lineage>
</organism>
<protein>
    <submittedName>
        <fullName evidence="1">Uncharacterized protein</fullName>
    </submittedName>
</protein>